<sequence>MQIQIVRSERFFSSKNQIFVDGKELYYTSSESLANSHFKLHEIKTGITKSILKHEISLLSDNFKIRLFNPDNVLLHFRRIKWYKHNYFCDYDGDIYEIFFLSGQKSYLYKNGIEIMNYKKESNQNIFSFKREYNFNFTNTEETHLELLITLCLFICVKEADSDD</sequence>
<evidence type="ECO:0008006" key="3">
    <source>
        <dbReference type="Google" id="ProtNLM"/>
    </source>
</evidence>
<reference evidence="1 2" key="1">
    <citation type="journal article" date="2012" name="J. Bacteriol.">
        <title>Complete Genome Sequence of Flavobacterium indicum GPSTA100-9T, Isolated from Warm Spring Water.</title>
        <authorList>
            <person name="Barbier P."/>
            <person name="Houel A."/>
            <person name="Loux V."/>
            <person name="Poulain J."/>
            <person name="Bernardet J.F."/>
            <person name="Touchon M."/>
            <person name="Duchaud E."/>
        </authorList>
    </citation>
    <scope>NUCLEOTIDE SEQUENCE [LARGE SCALE GENOMIC DNA]</scope>
    <source>
        <strain evidence="2">DSM 17447 / CIP 109464 / GPTSA100-9</strain>
    </source>
</reference>
<name>H8XR34_FLAIG</name>
<dbReference type="OrthoDB" id="10014900at2"/>
<dbReference type="HOGENOM" id="CLU_1616571_0_0_10"/>
<dbReference type="KEGG" id="fin:KQS_11785"/>
<dbReference type="AlphaFoldDB" id="H8XR34"/>
<organism evidence="1 2">
    <name type="scientific">Flavobacterium indicum (strain DSM 17447 / CIP 109464 / GPTSA100-9)</name>
    <dbReference type="NCBI Taxonomy" id="1094466"/>
    <lineage>
        <taxon>Bacteria</taxon>
        <taxon>Pseudomonadati</taxon>
        <taxon>Bacteroidota</taxon>
        <taxon>Flavobacteriia</taxon>
        <taxon>Flavobacteriales</taxon>
        <taxon>Flavobacteriaceae</taxon>
        <taxon>Flavobacterium</taxon>
    </lineage>
</organism>
<accession>H8XR34</accession>
<evidence type="ECO:0000313" key="1">
    <source>
        <dbReference type="EMBL" id="CCG54268.1"/>
    </source>
</evidence>
<dbReference type="EMBL" id="HE774682">
    <property type="protein sequence ID" value="CCG54268.1"/>
    <property type="molecule type" value="Genomic_DNA"/>
</dbReference>
<protein>
    <recommendedName>
        <fullName evidence="3">Tubby C 2 family protein</fullName>
    </recommendedName>
</protein>
<dbReference type="RefSeq" id="WP_014389386.1">
    <property type="nucleotide sequence ID" value="NC_017025.1"/>
</dbReference>
<gene>
    <name evidence="1" type="ordered locus">KQS_11785</name>
</gene>
<keyword evidence="2" id="KW-1185">Reference proteome</keyword>
<dbReference type="STRING" id="1094466.KQS_11785"/>
<dbReference type="Proteomes" id="UP000007599">
    <property type="component" value="Chromosome I"/>
</dbReference>
<dbReference type="PATRIC" id="fig|1094466.5.peg.2304"/>
<reference evidence="2" key="2">
    <citation type="submission" date="2012-03" db="EMBL/GenBank/DDBJ databases">
        <title>Complete genome sequence of Flavobacterium indicum GPTSA100-9T, isolated from warm spring water.</title>
        <authorList>
            <person name="Barbier P."/>
            <person name="Houel A."/>
            <person name="Loux V."/>
            <person name="Poulain J."/>
            <person name="Bernardet J.-F."/>
            <person name="Touchon M."/>
            <person name="Duchaud E."/>
        </authorList>
    </citation>
    <scope>NUCLEOTIDE SEQUENCE [LARGE SCALE GENOMIC DNA]</scope>
    <source>
        <strain evidence="2">DSM 17447 / CIP 109464 / GPTSA100-9</strain>
    </source>
</reference>
<evidence type="ECO:0000313" key="2">
    <source>
        <dbReference type="Proteomes" id="UP000007599"/>
    </source>
</evidence>
<proteinExistence type="predicted"/>